<name>A0A2X3BDP4_9HELI</name>
<dbReference type="RefSeq" id="WP_023948381.1">
    <property type="nucleotide sequence ID" value="NZ_JAERIV010000011.1"/>
</dbReference>
<reference evidence="3 4" key="1">
    <citation type="submission" date="2018-06" db="EMBL/GenBank/DDBJ databases">
        <authorList>
            <consortium name="Pathogen Informatics"/>
            <person name="Doyle S."/>
        </authorList>
    </citation>
    <scope>NUCLEOTIDE SEQUENCE [LARGE SCALE GENOMIC DNA]</scope>
    <source>
        <strain evidence="3 4">NCTC13102</strain>
    </source>
</reference>
<keyword evidence="2" id="KW-1133">Transmembrane helix</keyword>
<proteinExistence type="predicted"/>
<feature type="region of interest" description="Disordered" evidence="1">
    <location>
        <begin position="285"/>
        <end position="319"/>
    </location>
</feature>
<dbReference type="EMBL" id="UAWL01000006">
    <property type="protein sequence ID" value="SQB98981.1"/>
    <property type="molecule type" value="Genomic_DNA"/>
</dbReference>
<feature type="transmembrane region" description="Helical" evidence="2">
    <location>
        <begin position="208"/>
        <end position="229"/>
    </location>
</feature>
<evidence type="ECO:0000313" key="3">
    <source>
        <dbReference type="EMBL" id="SQB98981.1"/>
    </source>
</evidence>
<evidence type="ECO:0000313" key="4">
    <source>
        <dbReference type="Proteomes" id="UP000250166"/>
    </source>
</evidence>
<organism evidence="3 4">
    <name type="scientific">Helicobacter fennelliae</name>
    <dbReference type="NCBI Taxonomy" id="215"/>
    <lineage>
        <taxon>Bacteria</taxon>
        <taxon>Pseudomonadati</taxon>
        <taxon>Campylobacterota</taxon>
        <taxon>Epsilonproteobacteria</taxon>
        <taxon>Campylobacterales</taxon>
        <taxon>Helicobacteraceae</taxon>
        <taxon>Helicobacter</taxon>
    </lineage>
</organism>
<evidence type="ECO:0000256" key="1">
    <source>
        <dbReference type="SAM" id="MobiDB-lite"/>
    </source>
</evidence>
<feature type="region of interest" description="Disordered" evidence="1">
    <location>
        <begin position="141"/>
        <end position="174"/>
    </location>
</feature>
<feature type="compositionally biased region" description="Polar residues" evidence="1">
    <location>
        <begin position="293"/>
        <end position="302"/>
    </location>
</feature>
<protein>
    <recommendedName>
        <fullName evidence="5">Flagellar protein</fullName>
    </recommendedName>
</protein>
<dbReference type="Proteomes" id="UP000250166">
    <property type="component" value="Unassembled WGS sequence"/>
</dbReference>
<dbReference type="AlphaFoldDB" id="A0A2X3BDP4"/>
<keyword evidence="2" id="KW-0812">Transmembrane</keyword>
<evidence type="ECO:0008006" key="5">
    <source>
        <dbReference type="Google" id="ProtNLM"/>
    </source>
</evidence>
<keyword evidence="2" id="KW-0472">Membrane</keyword>
<evidence type="ECO:0000256" key="2">
    <source>
        <dbReference type="SAM" id="Phobius"/>
    </source>
</evidence>
<sequence>MFIFKPFCIVAIFVCNVFGTAIKDIKINYFSSQRLDLLLMLDSEFKGEIGTASIQNKKLTMISNLTISKIWNTKFQESSPILAIQIIPKNNNIYLEITPKKHYYLKPSISKDKNTIRLSFFAADEQLNTLLKSSTTLKPTPIQDVFSPEEQARQNKSTPSISTPTSSTSTASTTSTSIDSAALDSATESTSDSLFSNQSLQTLLDKNFIYYVAIGIGVIIVLLFVRYWLKKSTHLNGTIKIASQSQVDSKNKIVIFETRDFFYMVLIGEKNNMLIDKIPREKAFNAKGKKDSQSSQTIGDENTFNDDFWNSLTKNSTKK</sequence>
<feature type="compositionally biased region" description="Polar residues" evidence="1">
    <location>
        <begin position="308"/>
        <end position="319"/>
    </location>
</feature>
<accession>A0A2X3BDP4</accession>
<gene>
    <name evidence="3" type="ORF">NCTC13102_01452</name>
</gene>
<feature type="compositionally biased region" description="Low complexity" evidence="1">
    <location>
        <begin position="157"/>
        <end position="174"/>
    </location>
</feature>